<comment type="function">
    <text evidence="6">Involved in the regulation of the intracellular balance of NAD and NADP, and is a key enzyme in the biosynthesis of NADP. Catalyzes specifically the phosphorylation on 2'-hydroxyl of the adenosine moiety of NAD to yield NADP.</text>
</comment>
<dbReference type="Proteomes" id="UP000184052">
    <property type="component" value="Unassembled WGS sequence"/>
</dbReference>
<protein>
    <recommendedName>
        <fullName evidence="6">NAD kinase</fullName>
        <ecNumber evidence="6">2.7.1.23</ecNumber>
    </recommendedName>
    <alternativeName>
        <fullName evidence="6">ATP-dependent NAD kinase</fullName>
    </alternativeName>
</protein>
<organism evidence="7 8">
    <name type="scientific">Dethiosulfatibacter aminovorans DSM 17477</name>
    <dbReference type="NCBI Taxonomy" id="1121476"/>
    <lineage>
        <taxon>Bacteria</taxon>
        <taxon>Bacillati</taxon>
        <taxon>Bacillota</taxon>
        <taxon>Tissierellia</taxon>
        <taxon>Dethiosulfatibacter</taxon>
    </lineage>
</organism>
<feature type="active site" description="Proton acceptor" evidence="6">
    <location>
        <position position="52"/>
    </location>
</feature>
<comment type="subcellular location">
    <subcellularLocation>
        <location evidence="6">Cytoplasm</location>
    </subcellularLocation>
</comment>
<evidence type="ECO:0000256" key="2">
    <source>
        <dbReference type="ARBA" id="ARBA00022777"/>
    </source>
</evidence>
<dbReference type="SUPFAM" id="SSF111331">
    <property type="entry name" value="NAD kinase/diacylglycerol kinase-like"/>
    <property type="match status" value="1"/>
</dbReference>
<keyword evidence="6" id="KW-0547">Nucleotide-binding</keyword>
<dbReference type="Pfam" id="PF01513">
    <property type="entry name" value="NAD_kinase"/>
    <property type="match status" value="1"/>
</dbReference>
<proteinExistence type="inferred from homology"/>
<keyword evidence="6" id="KW-0067">ATP-binding</keyword>
<dbReference type="EMBL" id="FQZL01000009">
    <property type="protein sequence ID" value="SHJ03652.1"/>
    <property type="molecule type" value="Genomic_DNA"/>
</dbReference>
<dbReference type="GO" id="GO:0051287">
    <property type="term" value="F:NAD binding"/>
    <property type="evidence" value="ECO:0007669"/>
    <property type="project" value="UniProtKB-ARBA"/>
</dbReference>
<sequence>MENKKIINIIKNDTNFSIEIAAKLKAEFNNYGYTISDEYNENAVLNISVGGDGSFLRSLRINDFPDIPIIGINTGSLGFYPEISPKDINTFIKDYSEGNYTINKLYLLQCEIFRQDTSDTIFALNDIAMKGDKTKTIHLDIFVDYNHLQTISGDGIIVSTPMGSSAYNYSAGGSIVYPSLNTLQLTPIAPLNSKAYRCLNSGIVVPPELHITVVPEYKYLEDVVFSVDGEELNYERITHANFFVSKKHINMLSMGIFNYWKVIKEKFI</sequence>
<feature type="binding site" evidence="6">
    <location>
        <begin position="125"/>
        <end position="126"/>
    </location>
    <ligand>
        <name>NAD(+)</name>
        <dbReference type="ChEBI" id="CHEBI:57540"/>
    </ligand>
</feature>
<keyword evidence="8" id="KW-1185">Reference proteome</keyword>
<keyword evidence="2 6" id="KW-0418">Kinase</keyword>
<dbReference type="GO" id="GO:0046872">
    <property type="term" value="F:metal ion binding"/>
    <property type="evidence" value="ECO:0007669"/>
    <property type="project" value="UniProtKB-UniRule"/>
</dbReference>
<keyword evidence="6" id="KW-0963">Cytoplasm</keyword>
<dbReference type="InterPro" id="IPR002504">
    <property type="entry name" value="NADK"/>
</dbReference>
<evidence type="ECO:0000256" key="4">
    <source>
        <dbReference type="ARBA" id="ARBA00023027"/>
    </source>
</evidence>
<evidence type="ECO:0000256" key="6">
    <source>
        <dbReference type="HAMAP-Rule" id="MF_00361"/>
    </source>
</evidence>
<dbReference type="RefSeq" id="WP_073049073.1">
    <property type="nucleotide sequence ID" value="NZ_FQZL01000009.1"/>
</dbReference>
<dbReference type="EC" id="2.7.1.23" evidence="6"/>
<dbReference type="Gene3D" id="2.60.200.30">
    <property type="entry name" value="Probable inorganic polyphosphate/atp-NAD kinase, domain 2"/>
    <property type="match status" value="1"/>
</dbReference>
<feature type="binding site" evidence="6">
    <location>
        <begin position="52"/>
        <end position="53"/>
    </location>
    <ligand>
        <name>NAD(+)</name>
        <dbReference type="ChEBI" id="CHEBI:57540"/>
    </ligand>
</feature>
<dbReference type="GO" id="GO:0005737">
    <property type="term" value="C:cytoplasm"/>
    <property type="evidence" value="ECO:0007669"/>
    <property type="project" value="UniProtKB-SubCell"/>
</dbReference>
<dbReference type="Pfam" id="PF20143">
    <property type="entry name" value="NAD_kinase_C"/>
    <property type="match status" value="1"/>
</dbReference>
<dbReference type="OrthoDB" id="9774737at2"/>
<dbReference type="InterPro" id="IPR016064">
    <property type="entry name" value="NAD/diacylglycerol_kinase_sf"/>
</dbReference>
<dbReference type="GO" id="GO:0005524">
    <property type="term" value="F:ATP binding"/>
    <property type="evidence" value="ECO:0007669"/>
    <property type="project" value="UniProtKB-KW"/>
</dbReference>
<dbReference type="HAMAP" id="MF_00361">
    <property type="entry name" value="NAD_kinase"/>
    <property type="match status" value="1"/>
</dbReference>
<dbReference type="PANTHER" id="PTHR20275:SF0">
    <property type="entry name" value="NAD KINASE"/>
    <property type="match status" value="1"/>
</dbReference>
<keyword evidence="1 6" id="KW-0808">Transferase</keyword>
<name>A0A1M6G1C8_9FIRM</name>
<comment type="similarity">
    <text evidence="6">Belongs to the NAD kinase family.</text>
</comment>
<dbReference type="Gene3D" id="3.40.50.10330">
    <property type="entry name" value="Probable inorganic polyphosphate/atp-NAD kinase, domain 1"/>
    <property type="match status" value="1"/>
</dbReference>
<keyword evidence="3 6" id="KW-0521">NADP</keyword>
<comment type="caution">
    <text evidence="6">Lacks conserved residue(s) required for the propagation of feature annotation.</text>
</comment>
<feature type="binding site" evidence="6">
    <location>
        <position position="189"/>
    </location>
    <ligand>
        <name>NAD(+)</name>
        <dbReference type="ChEBI" id="CHEBI:57540"/>
    </ligand>
</feature>
<feature type="binding site" evidence="6">
    <location>
        <position position="154"/>
    </location>
    <ligand>
        <name>NAD(+)</name>
        <dbReference type="ChEBI" id="CHEBI:57540"/>
    </ligand>
</feature>
<evidence type="ECO:0000313" key="8">
    <source>
        <dbReference type="Proteomes" id="UP000184052"/>
    </source>
</evidence>
<reference evidence="7 8" key="1">
    <citation type="submission" date="2016-11" db="EMBL/GenBank/DDBJ databases">
        <authorList>
            <person name="Jaros S."/>
            <person name="Januszkiewicz K."/>
            <person name="Wedrychowicz H."/>
        </authorList>
    </citation>
    <scope>NUCLEOTIDE SEQUENCE [LARGE SCALE GENOMIC DNA]</scope>
    <source>
        <strain evidence="7 8">DSM 17477</strain>
    </source>
</reference>
<dbReference type="InterPro" id="IPR017438">
    <property type="entry name" value="ATP-NAD_kinase_N"/>
</dbReference>
<feature type="binding site" evidence="6">
    <location>
        <begin position="165"/>
        <end position="170"/>
    </location>
    <ligand>
        <name>NAD(+)</name>
        <dbReference type="ChEBI" id="CHEBI:57540"/>
    </ligand>
</feature>
<dbReference type="PANTHER" id="PTHR20275">
    <property type="entry name" value="NAD KINASE"/>
    <property type="match status" value="1"/>
</dbReference>
<evidence type="ECO:0000256" key="1">
    <source>
        <dbReference type="ARBA" id="ARBA00022679"/>
    </source>
</evidence>
<dbReference type="GO" id="GO:0003951">
    <property type="term" value="F:NAD+ kinase activity"/>
    <property type="evidence" value="ECO:0007669"/>
    <property type="project" value="UniProtKB-UniRule"/>
</dbReference>
<feature type="binding site" evidence="6">
    <location>
        <position position="57"/>
    </location>
    <ligand>
        <name>NAD(+)</name>
        <dbReference type="ChEBI" id="CHEBI:57540"/>
    </ligand>
</feature>
<dbReference type="STRING" id="1121476.SAMN02745751_01618"/>
<gene>
    <name evidence="6" type="primary">nadK</name>
    <name evidence="7" type="ORF">SAMN02745751_01618</name>
</gene>
<accession>A0A1M6G1C8</accession>
<dbReference type="GO" id="GO:0006741">
    <property type="term" value="P:NADP+ biosynthetic process"/>
    <property type="evidence" value="ECO:0007669"/>
    <property type="project" value="UniProtKB-UniRule"/>
</dbReference>
<dbReference type="AlphaFoldDB" id="A0A1M6G1C8"/>
<comment type="cofactor">
    <cofactor evidence="6">
        <name>a divalent metal cation</name>
        <dbReference type="ChEBI" id="CHEBI:60240"/>
    </cofactor>
</comment>
<evidence type="ECO:0000256" key="5">
    <source>
        <dbReference type="ARBA" id="ARBA00047925"/>
    </source>
</evidence>
<evidence type="ECO:0000256" key="3">
    <source>
        <dbReference type="ARBA" id="ARBA00022857"/>
    </source>
</evidence>
<dbReference type="GO" id="GO:0019674">
    <property type="term" value="P:NAD+ metabolic process"/>
    <property type="evidence" value="ECO:0007669"/>
    <property type="project" value="InterPro"/>
</dbReference>
<evidence type="ECO:0000313" key="7">
    <source>
        <dbReference type="EMBL" id="SHJ03652.1"/>
    </source>
</evidence>
<keyword evidence="4 6" id="KW-0520">NAD</keyword>
<comment type="catalytic activity">
    <reaction evidence="5 6">
        <text>NAD(+) + ATP = ADP + NADP(+) + H(+)</text>
        <dbReference type="Rhea" id="RHEA:18629"/>
        <dbReference type="ChEBI" id="CHEBI:15378"/>
        <dbReference type="ChEBI" id="CHEBI:30616"/>
        <dbReference type="ChEBI" id="CHEBI:57540"/>
        <dbReference type="ChEBI" id="CHEBI:58349"/>
        <dbReference type="ChEBI" id="CHEBI:456216"/>
        <dbReference type="EC" id="2.7.1.23"/>
    </reaction>
</comment>
<dbReference type="InterPro" id="IPR017437">
    <property type="entry name" value="ATP-NAD_kinase_PpnK-typ_C"/>
</dbReference>